<dbReference type="OrthoDB" id="2501249at2759"/>
<dbReference type="PANTHER" id="PTHR41237:SF1">
    <property type="entry name" value="SMALL RIBOSOMAL SUBUNIT PROTEIN BS21M"/>
    <property type="match status" value="1"/>
</dbReference>
<accession>A0A9P6EPL5</accession>
<sequence length="184" mass="21065">MQRFPNVLASSFGVYSARLCSLLATSTRPTLTLPVGTNHLLRFMSGDGIMPSFTSGLMDKRHEAVKDQIDRHNLSTKSELSTPEARWKEQSQKFMQLAGNQPPAHAYSGRTVEIKTNGDLATAYRQLDGILARNKVRWTLKMTERHEKPGVKRRRLSSERWRKRFANEVRKKVQLVMKIRDRGA</sequence>
<comment type="similarity">
    <text evidence="1">Belongs to the bacterial ribosomal protein bS21 family.</text>
</comment>
<proteinExistence type="inferred from homology"/>
<dbReference type="EMBL" id="MU157830">
    <property type="protein sequence ID" value="KAF9532956.1"/>
    <property type="molecule type" value="Genomic_DNA"/>
</dbReference>
<evidence type="ECO:0008006" key="6">
    <source>
        <dbReference type="Google" id="ProtNLM"/>
    </source>
</evidence>
<gene>
    <name evidence="4" type="ORF">CPB83DRAFT_846669</name>
</gene>
<evidence type="ECO:0000256" key="3">
    <source>
        <dbReference type="ARBA" id="ARBA00023274"/>
    </source>
</evidence>
<evidence type="ECO:0000256" key="1">
    <source>
        <dbReference type="ARBA" id="ARBA00006640"/>
    </source>
</evidence>
<organism evidence="4 5">
    <name type="scientific">Crepidotus variabilis</name>
    <dbReference type="NCBI Taxonomy" id="179855"/>
    <lineage>
        <taxon>Eukaryota</taxon>
        <taxon>Fungi</taxon>
        <taxon>Dikarya</taxon>
        <taxon>Basidiomycota</taxon>
        <taxon>Agaricomycotina</taxon>
        <taxon>Agaricomycetes</taxon>
        <taxon>Agaricomycetidae</taxon>
        <taxon>Agaricales</taxon>
        <taxon>Agaricineae</taxon>
        <taxon>Crepidotaceae</taxon>
        <taxon>Crepidotus</taxon>
    </lineage>
</organism>
<comment type="caution">
    <text evidence="4">The sequence shown here is derived from an EMBL/GenBank/DDBJ whole genome shotgun (WGS) entry which is preliminary data.</text>
</comment>
<protein>
    <recommendedName>
        <fullName evidence="6">Mitochondrial ribosomal protein S21</fullName>
    </recommendedName>
</protein>
<evidence type="ECO:0000313" key="4">
    <source>
        <dbReference type="EMBL" id="KAF9532956.1"/>
    </source>
</evidence>
<reference evidence="4" key="1">
    <citation type="submission" date="2020-11" db="EMBL/GenBank/DDBJ databases">
        <authorList>
            <consortium name="DOE Joint Genome Institute"/>
            <person name="Ahrendt S."/>
            <person name="Riley R."/>
            <person name="Andreopoulos W."/>
            <person name="Labutti K."/>
            <person name="Pangilinan J."/>
            <person name="Ruiz-Duenas F.J."/>
            <person name="Barrasa J.M."/>
            <person name="Sanchez-Garcia M."/>
            <person name="Camarero S."/>
            <person name="Miyauchi S."/>
            <person name="Serrano A."/>
            <person name="Linde D."/>
            <person name="Babiker R."/>
            <person name="Drula E."/>
            <person name="Ayuso-Fernandez I."/>
            <person name="Pacheco R."/>
            <person name="Padilla G."/>
            <person name="Ferreira P."/>
            <person name="Barriuso J."/>
            <person name="Kellner H."/>
            <person name="Castanera R."/>
            <person name="Alfaro M."/>
            <person name="Ramirez L."/>
            <person name="Pisabarro A.G."/>
            <person name="Kuo A."/>
            <person name="Tritt A."/>
            <person name="Lipzen A."/>
            <person name="He G."/>
            <person name="Yan M."/>
            <person name="Ng V."/>
            <person name="Cullen D."/>
            <person name="Martin F."/>
            <person name="Rosso M.-N."/>
            <person name="Henrissat B."/>
            <person name="Hibbett D."/>
            <person name="Martinez A.T."/>
            <person name="Grigoriev I.V."/>
        </authorList>
    </citation>
    <scope>NUCLEOTIDE SEQUENCE</scope>
    <source>
        <strain evidence="4">CBS 506.95</strain>
    </source>
</reference>
<dbReference type="Proteomes" id="UP000807306">
    <property type="component" value="Unassembled WGS sequence"/>
</dbReference>
<name>A0A9P6EPL5_9AGAR</name>
<dbReference type="InterPro" id="IPR052837">
    <property type="entry name" value="Mitoribosomal_bS21"/>
</dbReference>
<dbReference type="AlphaFoldDB" id="A0A9P6EPL5"/>
<evidence type="ECO:0000313" key="5">
    <source>
        <dbReference type="Proteomes" id="UP000807306"/>
    </source>
</evidence>
<dbReference type="GO" id="GO:0003735">
    <property type="term" value="F:structural constituent of ribosome"/>
    <property type="evidence" value="ECO:0007669"/>
    <property type="project" value="InterPro"/>
</dbReference>
<keyword evidence="3" id="KW-0687">Ribonucleoprotein</keyword>
<evidence type="ECO:0000256" key="2">
    <source>
        <dbReference type="ARBA" id="ARBA00022980"/>
    </source>
</evidence>
<dbReference type="InterPro" id="IPR001911">
    <property type="entry name" value="Ribosomal_bS21"/>
</dbReference>
<keyword evidence="5" id="KW-1185">Reference proteome</keyword>
<keyword evidence="2" id="KW-0689">Ribosomal protein</keyword>
<dbReference type="GO" id="GO:0070124">
    <property type="term" value="P:mitochondrial translational initiation"/>
    <property type="evidence" value="ECO:0007669"/>
    <property type="project" value="TreeGrafter"/>
</dbReference>
<dbReference type="GO" id="GO:0005763">
    <property type="term" value="C:mitochondrial small ribosomal subunit"/>
    <property type="evidence" value="ECO:0007669"/>
    <property type="project" value="TreeGrafter"/>
</dbReference>
<dbReference type="PANTHER" id="PTHR41237">
    <property type="entry name" value="37S RIBOSOMAL PROTEIN MRP21, MITOCHONDRIAL"/>
    <property type="match status" value="1"/>
</dbReference>
<dbReference type="Pfam" id="PF01165">
    <property type="entry name" value="Ribosomal_S21"/>
    <property type="match status" value="1"/>
</dbReference>